<protein>
    <recommendedName>
        <fullName evidence="2">AB hydrolase-1 domain-containing protein</fullName>
    </recommendedName>
</protein>
<dbReference type="Pfam" id="PF12697">
    <property type="entry name" value="Abhydrolase_6"/>
    <property type="match status" value="1"/>
</dbReference>
<keyword evidence="1" id="KW-0378">Hydrolase</keyword>
<name>A0A1P8MXW5_9RHOB</name>
<dbReference type="InterPro" id="IPR000073">
    <property type="entry name" value="AB_hydrolase_1"/>
</dbReference>
<feature type="domain" description="AB hydrolase-1" evidence="2">
    <location>
        <begin position="17"/>
        <end position="241"/>
    </location>
</feature>
<dbReference type="Proteomes" id="UP000186336">
    <property type="component" value="Chromosome"/>
</dbReference>
<dbReference type="OrthoDB" id="9793083at2"/>
<dbReference type="STRING" id="299262.BWR18_15145"/>
<evidence type="ECO:0000313" key="3">
    <source>
        <dbReference type="EMBL" id="APX12873.1"/>
    </source>
</evidence>
<evidence type="ECO:0000259" key="2">
    <source>
        <dbReference type="Pfam" id="PF12697"/>
    </source>
</evidence>
<dbReference type="Gene3D" id="3.40.50.1820">
    <property type="entry name" value="alpha/beta hydrolase"/>
    <property type="match status" value="1"/>
</dbReference>
<dbReference type="InterPro" id="IPR029058">
    <property type="entry name" value="AB_hydrolase_fold"/>
</dbReference>
<dbReference type="KEGG" id="tom:BWR18_15145"/>
<evidence type="ECO:0000256" key="1">
    <source>
        <dbReference type="ARBA" id="ARBA00022801"/>
    </source>
</evidence>
<dbReference type="PANTHER" id="PTHR43798:SF31">
    <property type="entry name" value="AB HYDROLASE SUPERFAMILY PROTEIN YCLE"/>
    <property type="match status" value="1"/>
</dbReference>
<dbReference type="AlphaFoldDB" id="A0A1P8MXW5"/>
<proteinExistence type="predicted"/>
<dbReference type="GO" id="GO:0016020">
    <property type="term" value="C:membrane"/>
    <property type="evidence" value="ECO:0007669"/>
    <property type="project" value="TreeGrafter"/>
</dbReference>
<dbReference type="EMBL" id="CP019312">
    <property type="protein sequence ID" value="APX12873.1"/>
    <property type="molecule type" value="Genomic_DNA"/>
</dbReference>
<evidence type="ECO:0000313" key="4">
    <source>
        <dbReference type="Proteomes" id="UP000186336"/>
    </source>
</evidence>
<dbReference type="PANTHER" id="PTHR43798">
    <property type="entry name" value="MONOACYLGLYCEROL LIPASE"/>
    <property type="match status" value="1"/>
</dbReference>
<sequence length="253" mass="26846">MALHMTDLIDDGDGDPIVFLHGAGVDNAMWAPQQAHFRSTHRVIIPNLPGHGGVPAVDSVEQMAKDVRGRLGALGLRRYALVGLSLGGMVALEMAGRWGDEVSHLAMIETVPTVTGSMAARWGIKACLLPLLCVPPRWMARLPGRHLGAETSEAATYLKETLPRLSAAQNHALLSLATDYDGRRHLGALAMPCAVMVGEKNVRIHARAAALADAIPGCRHVVLPGAGHIANLDAPEAINAALHELLSVRSDHV</sequence>
<dbReference type="GO" id="GO:0016787">
    <property type="term" value="F:hydrolase activity"/>
    <property type="evidence" value="ECO:0007669"/>
    <property type="project" value="UniProtKB-KW"/>
</dbReference>
<accession>A0A1P8MXW5</accession>
<dbReference type="SUPFAM" id="SSF53474">
    <property type="entry name" value="alpha/beta-Hydrolases"/>
    <property type="match status" value="1"/>
</dbReference>
<dbReference type="InterPro" id="IPR050266">
    <property type="entry name" value="AB_hydrolase_sf"/>
</dbReference>
<gene>
    <name evidence="3" type="ORF">BWR18_15145</name>
</gene>
<reference evidence="3 4" key="1">
    <citation type="submission" date="2017-01" db="EMBL/GenBank/DDBJ databases">
        <title>Complete genome of Tateyamaria omphalii DOK1-4 isolated from seawater in Dokdo.</title>
        <authorList>
            <person name="Kim J.H."/>
            <person name="Chi W.-J."/>
        </authorList>
    </citation>
    <scope>NUCLEOTIDE SEQUENCE [LARGE SCALE GENOMIC DNA]</scope>
    <source>
        <strain evidence="3 4">DOK1-4</strain>
    </source>
</reference>
<organism evidence="3 4">
    <name type="scientific">Tateyamaria omphalii</name>
    <dbReference type="NCBI Taxonomy" id="299262"/>
    <lineage>
        <taxon>Bacteria</taxon>
        <taxon>Pseudomonadati</taxon>
        <taxon>Pseudomonadota</taxon>
        <taxon>Alphaproteobacteria</taxon>
        <taxon>Rhodobacterales</taxon>
        <taxon>Roseobacteraceae</taxon>
        <taxon>Tateyamaria</taxon>
    </lineage>
</organism>
<keyword evidence="4" id="KW-1185">Reference proteome</keyword>